<dbReference type="AlphaFoldDB" id="A0A6A6DBW8"/>
<reference evidence="2" key="1">
    <citation type="journal article" date="2020" name="Stud. Mycol.">
        <title>101 Dothideomycetes genomes: a test case for predicting lifestyles and emergence of pathogens.</title>
        <authorList>
            <person name="Haridas S."/>
            <person name="Albert R."/>
            <person name="Binder M."/>
            <person name="Bloem J."/>
            <person name="Labutti K."/>
            <person name="Salamov A."/>
            <person name="Andreopoulos B."/>
            <person name="Baker S."/>
            <person name="Barry K."/>
            <person name="Bills G."/>
            <person name="Bluhm B."/>
            <person name="Cannon C."/>
            <person name="Castanera R."/>
            <person name="Culley D."/>
            <person name="Daum C."/>
            <person name="Ezra D."/>
            <person name="Gonzalez J."/>
            <person name="Henrissat B."/>
            <person name="Kuo A."/>
            <person name="Liang C."/>
            <person name="Lipzen A."/>
            <person name="Lutzoni F."/>
            <person name="Magnuson J."/>
            <person name="Mondo S."/>
            <person name="Nolan M."/>
            <person name="Ohm R."/>
            <person name="Pangilinan J."/>
            <person name="Park H.-J."/>
            <person name="Ramirez L."/>
            <person name="Alfaro M."/>
            <person name="Sun H."/>
            <person name="Tritt A."/>
            <person name="Yoshinaga Y."/>
            <person name="Zwiers L.-H."/>
            <person name="Turgeon B."/>
            <person name="Goodwin S."/>
            <person name="Spatafora J."/>
            <person name="Crous P."/>
            <person name="Grigoriev I."/>
        </authorList>
    </citation>
    <scope>NUCLEOTIDE SEQUENCE</scope>
    <source>
        <strain evidence="2">CBS 207.26</strain>
    </source>
</reference>
<gene>
    <name evidence="2" type="ORF">K469DRAFT_606931</name>
</gene>
<feature type="transmembrane region" description="Helical" evidence="1">
    <location>
        <begin position="136"/>
        <end position="154"/>
    </location>
</feature>
<evidence type="ECO:0000313" key="2">
    <source>
        <dbReference type="EMBL" id="KAF2176513.1"/>
    </source>
</evidence>
<sequence>MAERKEIAANDLDPQSVQHQFDADLDESSLPPVDRGKDAWLFLSACWVVELLVFGFGFSFGVFQNFYSTHEPFAGSTNIAVIGGLIYLGSPFVLALCRNYPRWARWISPLGLFAACSSTIASSFCNSVPQLIGTQGILLGISGCFAFCPCVVFIDQWFDKRKGMAFDVMWSAAGLGGAVIPLILDNLLNLGSITSDVE</sequence>
<dbReference type="InterPro" id="IPR050327">
    <property type="entry name" value="Proton-linked_MCT"/>
</dbReference>
<feature type="transmembrane region" description="Helical" evidence="1">
    <location>
        <begin position="75"/>
        <end position="96"/>
    </location>
</feature>
<keyword evidence="3" id="KW-1185">Reference proteome</keyword>
<protein>
    <recommendedName>
        <fullName evidence="4">MFS general substrate transporter</fullName>
    </recommendedName>
</protein>
<accession>A0A6A6DBW8</accession>
<evidence type="ECO:0000313" key="3">
    <source>
        <dbReference type="Proteomes" id="UP000800200"/>
    </source>
</evidence>
<dbReference type="PANTHER" id="PTHR11360">
    <property type="entry name" value="MONOCARBOXYLATE TRANSPORTER"/>
    <property type="match status" value="1"/>
</dbReference>
<proteinExistence type="predicted"/>
<dbReference type="Proteomes" id="UP000800200">
    <property type="component" value="Unassembled WGS sequence"/>
</dbReference>
<evidence type="ECO:0008006" key="4">
    <source>
        <dbReference type="Google" id="ProtNLM"/>
    </source>
</evidence>
<organism evidence="2 3">
    <name type="scientific">Zopfia rhizophila CBS 207.26</name>
    <dbReference type="NCBI Taxonomy" id="1314779"/>
    <lineage>
        <taxon>Eukaryota</taxon>
        <taxon>Fungi</taxon>
        <taxon>Dikarya</taxon>
        <taxon>Ascomycota</taxon>
        <taxon>Pezizomycotina</taxon>
        <taxon>Dothideomycetes</taxon>
        <taxon>Dothideomycetes incertae sedis</taxon>
        <taxon>Zopfiaceae</taxon>
        <taxon>Zopfia</taxon>
    </lineage>
</organism>
<keyword evidence="1" id="KW-1133">Transmembrane helix</keyword>
<dbReference type="EMBL" id="ML994707">
    <property type="protein sequence ID" value="KAF2176513.1"/>
    <property type="molecule type" value="Genomic_DNA"/>
</dbReference>
<keyword evidence="1" id="KW-0472">Membrane</keyword>
<dbReference type="PANTHER" id="PTHR11360:SF287">
    <property type="entry name" value="MFS MONOCARBOXYLATE TRANSPORTER"/>
    <property type="match status" value="1"/>
</dbReference>
<dbReference type="InterPro" id="IPR036259">
    <property type="entry name" value="MFS_trans_sf"/>
</dbReference>
<dbReference type="OrthoDB" id="2213137at2759"/>
<evidence type="ECO:0000256" key="1">
    <source>
        <dbReference type="SAM" id="Phobius"/>
    </source>
</evidence>
<dbReference type="SUPFAM" id="SSF103473">
    <property type="entry name" value="MFS general substrate transporter"/>
    <property type="match status" value="1"/>
</dbReference>
<name>A0A6A6DBW8_9PEZI</name>
<feature type="transmembrane region" description="Helical" evidence="1">
    <location>
        <begin position="103"/>
        <end position="124"/>
    </location>
</feature>
<feature type="transmembrane region" description="Helical" evidence="1">
    <location>
        <begin position="166"/>
        <end position="184"/>
    </location>
</feature>
<keyword evidence="1" id="KW-0812">Transmembrane</keyword>
<feature type="transmembrane region" description="Helical" evidence="1">
    <location>
        <begin position="39"/>
        <end position="63"/>
    </location>
</feature>